<proteinExistence type="predicted"/>
<dbReference type="Pfam" id="PF11390">
    <property type="entry name" value="FdsD"/>
    <property type="match status" value="1"/>
</dbReference>
<dbReference type="RefSeq" id="WP_209638976.1">
    <property type="nucleotide sequence ID" value="NZ_JAGINW010000001.1"/>
</dbReference>
<dbReference type="Proteomes" id="UP001519332">
    <property type="component" value="Unassembled WGS sequence"/>
</dbReference>
<gene>
    <name evidence="1" type="ORF">JOF56_003455</name>
</gene>
<reference evidence="1 2" key="1">
    <citation type="submission" date="2021-03" db="EMBL/GenBank/DDBJ databases">
        <title>Sequencing the genomes of 1000 actinobacteria strains.</title>
        <authorList>
            <person name="Klenk H.-P."/>
        </authorList>
    </citation>
    <scope>NUCLEOTIDE SEQUENCE [LARGE SCALE GENOMIC DNA]</scope>
    <source>
        <strain evidence="1 2">DSM 46670</strain>
    </source>
</reference>
<protein>
    <submittedName>
        <fullName evidence="1">Formate dehydrogenase subunit delta</fullName>
        <ecNumber evidence="1">1.17.1.9</ecNumber>
    </submittedName>
</protein>
<sequence>MAHSMSPQVRMANEIAVQFHHRPADEAAAAIANHIRKFWDPRMKADLLARVQSDAASLDPLVIAAARQIAPPQ</sequence>
<accession>A0ABS4TF81</accession>
<evidence type="ECO:0000313" key="2">
    <source>
        <dbReference type="Proteomes" id="UP001519332"/>
    </source>
</evidence>
<dbReference type="GO" id="GO:0008863">
    <property type="term" value="F:formate dehydrogenase (NAD+) activity"/>
    <property type="evidence" value="ECO:0007669"/>
    <property type="project" value="UniProtKB-EC"/>
</dbReference>
<evidence type="ECO:0000313" key="1">
    <source>
        <dbReference type="EMBL" id="MBP2323070.1"/>
    </source>
</evidence>
<dbReference type="EMBL" id="JAGINW010000001">
    <property type="protein sequence ID" value="MBP2323070.1"/>
    <property type="molecule type" value="Genomic_DNA"/>
</dbReference>
<keyword evidence="1" id="KW-0560">Oxidoreductase</keyword>
<dbReference type="InterPro" id="IPR021074">
    <property type="entry name" value="Formate_DH_dsu"/>
</dbReference>
<keyword evidence="2" id="KW-1185">Reference proteome</keyword>
<name>A0ABS4TF81_9PSEU</name>
<dbReference type="EC" id="1.17.1.9" evidence="1"/>
<organism evidence="1 2">
    <name type="scientific">Kibdelosporangium banguiense</name>
    <dbReference type="NCBI Taxonomy" id="1365924"/>
    <lineage>
        <taxon>Bacteria</taxon>
        <taxon>Bacillati</taxon>
        <taxon>Actinomycetota</taxon>
        <taxon>Actinomycetes</taxon>
        <taxon>Pseudonocardiales</taxon>
        <taxon>Pseudonocardiaceae</taxon>
        <taxon>Kibdelosporangium</taxon>
    </lineage>
</organism>
<comment type="caution">
    <text evidence="1">The sequence shown here is derived from an EMBL/GenBank/DDBJ whole genome shotgun (WGS) entry which is preliminary data.</text>
</comment>